<dbReference type="Pfam" id="PF00588">
    <property type="entry name" value="SpoU_methylase"/>
    <property type="match status" value="1"/>
</dbReference>
<dbReference type="Proteomes" id="UP001247542">
    <property type="component" value="Unassembled WGS sequence"/>
</dbReference>
<evidence type="ECO:0000256" key="3">
    <source>
        <dbReference type="ARBA" id="ARBA00022679"/>
    </source>
</evidence>
<dbReference type="InterPro" id="IPR004441">
    <property type="entry name" value="rRNA_MeTrfase_TrmH"/>
</dbReference>
<dbReference type="SMART" id="SM00967">
    <property type="entry name" value="SpoU_sub_bind"/>
    <property type="match status" value="1"/>
</dbReference>
<evidence type="ECO:0000256" key="4">
    <source>
        <dbReference type="SAM" id="MobiDB-lite"/>
    </source>
</evidence>
<keyword evidence="2" id="KW-0489">Methyltransferase</keyword>
<comment type="caution">
    <text evidence="6">The sequence shown here is derived from an EMBL/GenBank/DDBJ whole genome shotgun (WGS) entry which is preliminary data.</text>
</comment>
<evidence type="ECO:0000259" key="5">
    <source>
        <dbReference type="SMART" id="SM00967"/>
    </source>
</evidence>
<feature type="compositionally biased region" description="Basic and acidic residues" evidence="4">
    <location>
        <begin position="53"/>
        <end position="69"/>
    </location>
</feature>
<dbReference type="PANTHER" id="PTHR46429:SF1">
    <property type="entry name" value="23S RRNA (GUANOSINE-2'-O-)-METHYLTRANSFERASE RLMB"/>
    <property type="match status" value="1"/>
</dbReference>
<dbReference type="InterPro" id="IPR029028">
    <property type="entry name" value="Alpha/beta_knot_MTases"/>
</dbReference>
<name>A0ABU3I9D4_9ACTO</name>
<reference evidence="6 7" key="1">
    <citation type="submission" date="2023-06" db="EMBL/GenBank/DDBJ databases">
        <title>Draft genome sequence of Gleimia hominis type strain CCUG 57540T.</title>
        <authorList>
            <person name="Salva-Serra F."/>
            <person name="Cardew S."/>
            <person name="Jensie Markopoulos S."/>
            <person name="Ohlen M."/>
            <person name="Inganas E."/>
            <person name="Svensson-Stadler L."/>
            <person name="Moore E.R.B."/>
        </authorList>
    </citation>
    <scope>NUCLEOTIDE SEQUENCE [LARGE SCALE GENOMIC DNA]</scope>
    <source>
        <strain evidence="6 7">CCUG 57540</strain>
    </source>
</reference>
<dbReference type="EMBL" id="JASXSX010000001">
    <property type="protein sequence ID" value="MDT3766981.1"/>
    <property type="molecule type" value="Genomic_DNA"/>
</dbReference>
<dbReference type="InterPro" id="IPR029026">
    <property type="entry name" value="tRNA_m1G_MTases_N"/>
</dbReference>
<evidence type="ECO:0000313" key="6">
    <source>
        <dbReference type="EMBL" id="MDT3766981.1"/>
    </source>
</evidence>
<protein>
    <submittedName>
        <fullName evidence="6">23S rRNA (Guanosine(2251)-2'-O)-methyltransferase RlmB</fullName>
    </submittedName>
</protein>
<organism evidence="6 7">
    <name type="scientific">Gleimia hominis</name>
    <dbReference type="NCBI Taxonomy" id="595468"/>
    <lineage>
        <taxon>Bacteria</taxon>
        <taxon>Bacillati</taxon>
        <taxon>Actinomycetota</taxon>
        <taxon>Actinomycetes</taxon>
        <taxon>Actinomycetales</taxon>
        <taxon>Actinomycetaceae</taxon>
        <taxon>Gleimia</taxon>
    </lineage>
</organism>
<dbReference type="InterPro" id="IPR001537">
    <property type="entry name" value="SpoU_MeTrfase"/>
</dbReference>
<dbReference type="CDD" id="cd18103">
    <property type="entry name" value="SpoU-like_RlmB"/>
    <property type="match status" value="1"/>
</dbReference>
<feature type="region of interest" description="Disordered" evidence="4">
    <location>
        <begin position="1"/>
        <end position="72"/>
    </location>
</feature>
<sequence length="324" mass="34206">MAAKGSRKGAGGKGSNRRAKKGTGGHSRRGLRGKGPTPKAEDRVYHPAHQRKLQREQEEAKQAQREAYRNRTSIKITPGNELIVGRNPVFEAVDAGIGITRVFVASGMNDERVMSVVRAATAQGAPIVEVTKRDLENASGQPAHQGVGVEAEEYSYCTAQDLLDRADRKGVPALIVALDQVTDPHNLGAVLRSGGAFGATGVLTTVRRSAAVNATVWKVSAGAVARVPVARETNLVNALKELKTAGCFVVGLDGNADLPLEELELATQPLVLVTGAEGRGLSRLVRETCDQIVSIPIASAVESLNAAVATGITLYEVARKRRAA</sequence>
<dbReference type="Pfam" id="PF08032">
    <property type="entry name" value="SpoU_sub_bind"/>
    <property type="match status" value="1"/>
</dbReference>
<dbReference type="Gene3D" id="3.40.1280.10">
    <property type="match status" value="1"/>
</dbReference>
<evidence type="ECO:0000256" key="1">
    <source>
        <dbReference type="ARBA" id="ARBA00007228"/>
    </source>
</evidence>
<feature type="compositionally biased region" description="Basic residues" evidence="4">
    <location>
        <begin position="15"/>
        <end position="32"/>
    </location>
</feature>
<dbReference type="SUPFAM" id="SSF55315">
    <property type="entry name" value="L30e-like"/>
    <property type="match status" value="1"/>
</dbReference>
<dbReference type="Gene3D" id="3.30.1330.30">
    <property type="match status" value="1"/>
</dbReference>
<feature type="domain" description="RNA 2-O ribose methyltransferase substrate binding" evidence="5">
    <location>
        <begin position="82"/>
        <end position="157"/>
    </location>
</feature>
<dbReference type="InterPro" id="IPR013123">
    <property type="entry name" value="SpoU_subst-bd"/>
</dbReference>
<evidence type="ECO:0000256" key="2">
    <source>
        <dbReference type="ARBA" id="ARBA00022603"/>
    </source>
</evidence>
<keyword evidence="7" id="KW-1185">Reference proteome</keyword>
<gene>
    <name evidence="6" type="primary">rlmB</name>
    <name evidence="6" type="ORF">QS713_02735</name>
</gene>
<accession>A0ABU3I9D4</accession>
<keyword evidence="3" id="KW-0808">Transferase</keyword>
<dbReference type="NCBIfam" id="TIGR00186">
    <property type="entry name" value="rRNA_methyl_3"/>
    <property type="match status" value="1"/>
</dbReference>
<proteinExistence type="inferred from homology"/>
<dbReference type="RefSeq" id="WP_313272249.1">
    <property type="nucleotide sequence ID" value="NZ_JASXSX010000001.1"/>
</dbReference>
<evidence type="ECO:0000313" key="7">
    <source>
        <dbReference type="Proteomes" id="UP001247542"/>
    </source>
</evidence>
<comment type="similarity">
    <text evidence="1">Belongs to the class IV-like SAM-binding methyltransferase superfamily. RNA methyltransferase TrmH family.</text>
</comment>
<dbReference type="PANTHER" id="PTHR46429">
    <property type="entry name" value="23S RRNA (GUANOSINE-2'-O-)-METHYLTRANSFERASE RLMB"/>
    <property type="match status" value="1"/>
</dbReference>
<dbReference type="SUPFAM" id="SSF75217">
    <property type="entry name" value="alpha/beta knot"/>
    <property type="match status" value="1"/>
</dbReference>
<dbReference type="InterPro" id="IPR029064">
    <property type="entry name" value="Ribosomal_eL30-like_sf"/>
</dbReference>